<protein>
    <submittedName>
        <fullName evidence="2">NAD-dependent epimerase/dehydratase family protein</fullName>
    </submittedName>
</protein>
<dbReference type="InterPro" id="IPR036291">
    <property type="entry name" value="NAD(P)-bd_dom_sf"/>
</dbReference>
<keyword evidence="3" id="KW-1185">Reference proteome</keyword>
<comment type="caution">
    <text evidence="2">The sequence shown here is derived from an EMBL/GenBank/DDBJ whole genome shotgun (WGS) entry which is preliminary data.</text>
</comment>
<sequence>MALLAVDFAASLLDAGVFDVRAALRSSGGALAAGVEPFTVGELSSEMAWGAALAGVHVVIHTAVRVHVMNETADNSLDEFRRINVQGTLDLARQAAAAGVRRFIFISSIKVNGELSRPGKALTADDVPAPQDPYGVSKHEAEQGLFELASATGVHVVVIRPVLVYGAGVKANFHSMMRWVQREPPSPLGAVDNWRSLVALDNLFDLIVTCIDHQRAANQIFLVSDGDDVSLTQLLRALVRALGRPAWLIPLPATMLRLAAVMVGRRDPGQRLLGSLQVDITKSRQLLGWKLPVTLSQGLE</sequence>
<dbReference type="SUPFAM" id="SSF51735">
    <property type="entry name" value="NAD(P)-binding Rossmann-fold domains"/>
    <property type="match status" value="1"/>
</dbReference>
<dbReference type="PANTHER" id="PTHR48079:SF6">
    <property type="entry name" value="NAD(P)-BINDING DOMAIN-CONTAINING PROTEIN-RELATED"/>
    <property type="match status" value="1"/>
</dbReference>
<organism evidence="2 3">
    <name type="scientific">Pseudomonas lactis</name>
    <dbReference type="NCBI Taxonomy" id="1615674"/>
    <lineage>
        <taxon>Bacteria</taxon>
        <taxon>Pseudomonadati</taxon>
        <taxon>Pseudomonadota</taxon>
        <taxon>Gammaproteobacteria</taxon>
        <taxon>Pseudomonadales</taxon>
        <taxon>Pseudomonadaceae</taxon>
        <taxon>Pseudomonas</taxon>
    </lineage>
</organism>
<reference evidence="2 3" key="1">
    <citation type="submission" date="2019-11" db="EMBL/GenBank/DDBJ databases">
        <title>Epiphytic Pseudomonas syringae from cherry orchards.</title>
        <authorList>
            <person name="Hulin M.T."/>
        </authorList>
    </citation>
    <scope>NUCLEOTIDE SEQUENCE [LARGE SCALE GENOMIC DNA]</scope>
    <source>
        <strain evidence="2 3">PA-6-3B</strain>
    </source>
</reference>
<dbReference type="InterPro" id="IPR051783">
    <property type="entry name" value="NAD(P)-dependent_oxidoreduct"/>
</dbReference>
<name>A0ABS9FYJ3_9PSED</name>
<dbReference type="PANTHER" id="PTHR48079">
    <property type="entry name" value="PROTEIN YEEZ"/>
    <property type="match status" value="1"/>
</dbReference>
<feature type="domain" description="NAD-dependent epimerase/dehydratase" evidence="1">
    <location>
        <begin position="35"/>
        <end position="221"/>
    </location>
</feature>
<dbReference type="Pfam" id="PF01370">
    <property type="entry name" value="Epimerase"/>
    <property type="match status" value="1"/>
</dbReference>
<dbReference type="InterPro" id="IPR001509">
    <property type="entry name" value="Epimerase_deHydtase"/>
</dbReference>
<dbReference type="Proteomes" id="UP000814074">
    <property type="component" value="Unassembled WGS sequence"/>
</dbReference>
<dbReference type="Gene3D" id="3.40.50.720">
    <property type="entry name" value="NAD(P)-binding Rossmann-like Domain"/>
    <property type="match status" value="1"/>
</dbReference>
<evidence type="ECO:0000313" key="3">
    <source>
        <dbReference type="Proteomes" id="UP000814074"/>
    </source>
</evidence>
<accession>A0ABS9FYJ3</accession>
<proteinExistence type="predicted"/>
<gene>
    <name evidence="2" type="ORF">GIW47_28045</name>
</gene>
<evidence type="ECO:0000259" key="1">
    <source>
        <dbReference type="Pfam" id="PF01370"/>
    </source>
</evidence>
<evidence type="ECO:0000313" key="2">
    <source>
        <dbReference type="EMBL" id="MCF5156448.1"/>
    </source>
</evidence>
<dbReference type="EMBL" id="WKDU01000064">
    <property type="protein sequence ID" value="MCF5156448.1"/>
    <property type="molecule type" value="Genomic_DNA"/>
</dbReference>